<keyword evidence="2" id="KW-0031">Aminopeptidase</keyword>
<dbReference type="Gene3D" id="3.60.70.12">
    <property type="entry name" value="L-amino peptidase D-ALA esterase/amidase"/>
    <property type="match status" value="1"/>
</dbReference>
<protein>
    <submittedName>
        <fullName evidence="2">L-aminopeptidase/D-esterase</fullName>
    </submittedName>
</protein>
<dbReference type="STRING" id="1612308.SAMN05444581_108128"/>
<dbReference type="PANTHER" id="PTHR36512">
    <property type="entry name" value="D-AMINOPEPTIDASE"/>
    <property type="match status" value="1"/>
</dbReference>
<dbReference type="Proteomes" id="UP000198755">
    <property type="component" value="Unassembled WGS sequence"/>
</dbReference>
<dbReference type="PANTHER" id="PTHR36512:SF3">
    <property type="entry name" value="BLR5678 PROTEIN"/>
    <property type="match status" value="1"/>
</dbReference>
<keyword evidence="2" id="KW-0378">Hydrolase</keyword>
<dbReference type="SUPFAM" id="SSF56266">
    <property type="entry name" value="DmpA/ArgJ-like"/>
    <property type="match status" value="1"/>
</dbReference>
<dbReference type="InterPro" id="IPR016117">
    <property type="entry name" value="ArgJ-like_dom_sf"/>
</dbReference>
<sequence>MTRNLITDVGGVLVGHARDDRIGSGVTALIFETPAVASIAVHGGAPGLRDTALLEPEMTVERIDALALSGGSVYGLDSMGGIVAFLREAGRGFAVGDIRVPIVPGAVLFDLLNGGDKDFGGDKAFGREPVYWRLGYEAARAAAKDFRLGSEGAGSGATTFNLKGGLGSASDTSSNGFRIGALVAVNSLGRATIGDGPHFWAAPYEKSGEFGGLGLPSASPTSWPAGALDCKVKGDDLENTTIAIVATDADMTKAEAKRLAIMAHDGMAHAIRPAHAAIDGDTVFAAATGASRRTPTIRDRTEIGMLAADCLARAIARAVFEASALPFAGALPSWRGKFGTG</sequence>
<dbReference type="EMBL" id="FOSN01000008">
    <property type="protein sequence ID" value="SFK46634.1"/>
    <property type="molecule type" value="Genomic_DNA"/>
</dbReference>
<proteinExistence type="inferred from homology"/>
<keyword evidence="2" id="KW-0645">Protease</keyword>
<dbReference type="GO" id="GO:0004177">
    <property type="term" value="F:aminopeptidase activity"/>
    <property type="evidence" value="ECO:0007669"/>
    <property type="project" value="UniProtKB-KW"/>
</dbReference>
<accession>A0A1I3ZR40</accession>
<dbReference type="CDD" id="cd02252">
    <property type="entry name" value="nylC_like"/>
    <property type="match status" value="1"/>
</dbReference>
<evidence type="ECO:0000313" key="2">
    <source>
        <dbReference type="EMBL" id="SFK46634.1"/>
    </source>
</evidence>
<comment type="similarity">
    <text evidence="1">Belongs to the peptidase S58 family.</text>
</comment>
<evidence type="ECO:0000313" key="3">
    <source>
        <dbReference type="Proteomes" id="UP000198755"/>
    </source>
</evidence>
<dbReference type="AlphaFoldDB" id="A0A1I3ZR40"/>
<evidence type="ECO:0000256" key="1">
    <source>
        <dbReference type="ARBA" id="ARBA00007068"/>
    </source>
</evidence>
<dbReference type="RefSeq" id="WP_091682079.1">
    <property type="nucleotide sequence ID" value="NZ_FOSN01000008.1"/>
</dbReference>
<organism evidence="2 3">
    <name type="scientific">Methylocapsa palsarum</name>
    <dbReference type="NCBI Taxonomy" id="1612308"/>
    <lineage>
        <taxon>Bacteria</taxon>
        <taxon>Pseudomonadati</taxon>
        <taxon>Pseudomonadota</taxon>
        <taxon>Alphaproteobacteria</taxon>
        <taxon>Hyphomicrobiales</taxon>
        <taxon>Beijerinckiaceae</taxon>
        <taxon>Methylocapsa</taxon>
    </lineage>
</organism>
<reference evidence="2 3" key="1">
    <citation type="submission" date="2016-10" db="EMBL/GenBank/DDBJ databases">
        <authorList>
            <person name="de Groot N.N."/>
        </authorList>
    </citation>
    <scope>NUCLEOTIDE SEQUENCE [LARGE SCALE GENOMIC DNA]</scope>
    <source>
        <strain evidence="2 3">NE2</strain>
    </source>
</reference>
<dbReference type="OrthoDB" id="9808347at2"/>
<keyword evidence="3" id="KW-1185">Reference proteome</keyword>
<name>A0A1I3ZR40_9HYPH</name>
<dbReference type="InterPro" id="IPR005321">
    <property type="entry name" value="Peptidase_S58_DmpA"/>
</dbReference>
<gene>
    <name evidence="2" type="ORF">SAMN05444581_108128</name>
</gene>
<dbReference type="Pfam" id="PF03576">
    <property type="entry name" value="Peptidase_S58"/>
    <property type="match status" value="1"/>
</dbReference>